<dbReference type="EMBL" id="JABTTE010000016">
    <property type="protein sequence ID" value="NSL52431.1"/>
    <property type="molecule type" value="Genomic_DNA"/>
</dbReference>
<feature type="domain" description="AMP-dependent synthetase/ligase" evidence="3">
    <location>
        <begin position="11"/>
        <end position="355"/>
    </location>
</feature>
<dbReference type="GO" id="GO:0006631">
    <property type="term" value="P:fatty acid metabolic process"/>
    <property type="evidence" value="ECO:0007669"/>
    <property type="project" value="TreeGrafter"/>
</dbReference>
<comment type="similarity">
    <text evidence="1">Belongs to the ATP-dependent AMP-binding enzyme family.</text>
</comment>
<gene>
    <name evidence="5" type="ORF">HR057_11770</name>
</gene>
<comment type="caution">
    <text evidence="5">The sequence shown here is derived from an EMBL/GenBank/DDBJ whole genome shotgun (WGS) entry which is preliminary data.</text>
</comment>
<dbReference type="InterPro" id="IPR042099">
    <property type="entry name" value="ANL_N_sf"/>
</dbReference>
<dbReference type="Pfam" id="PF00501">
    <property type="entry name" value="AMP-binding"/>
    <property type="match status" value="1"/>
</dbReference>
<evidence type="ECO:0000259" key="4">
    <source>
        <dbReference type="Pfam" id="PF13193"/>
    </source>
</evidence>
<evidence type="ECO:0000313" key="6">
    <source>
        <dbReference type="Proteomes" id="UP000625804"/>
    </source>
</evidence>
<dbReference type="PANTHER" id="PTHR43201:SF5">
    <property type="entry name" value="MEDIUM-CHAIN ACYL-COA LIGASE ACSF2, MITOCHONDRIAL"/>
    <property type="match status" value="1"/>
</dbReference>
<sequence>MYIGDTLAVYALQNPEKPAIVFEGEAITYSQFYDEIKVIQSKLRAYIPDVKGKKIAFLLGNEPRFLKVFFATITVGGIAMPLDPKWSSRELGTILQEVEPALVLVADDLIGKVPSSAASKILCWTDFEQLDDHDFSFEPPSGKRNAEDLFYIGFTSGTTGIPKGYKRTHLSWLKSFENGNEVFQISRDDIICTPGPLYHSLNLYGAVHALHLGATLSLMNKFSAPTVIDLLDKALIDVLYLVPTMASALMKQLESAQKQFERLKMLISSGAKWHPNSRKKINSFFPNASLYEFYGASETSFISVLSDDDYLLAPLSVGKAFPGVEIQIRTNERNIAEVGEIGKVYIKSEMVFDGYVNNDEANAKTLHGEWATVGDIGYVDKKGFLFLVGREKNMIISGGLNIYPEEIELFLEKHEDIDEAVVVGVPHSYWGEMAVALVKCKIGKKFDPEKLKTYCRKTLSSYKCPRLFIEVEHFPYTTSGKIARQEVLKYLEELLEKR</sequence>
<dbReference type="PANTHER" id="PTHR43201">
    <property type="entry name" value="ACYL-COA SYNTHETASE"/>
    <property type="match status" value="1"/>
</dbReference>
<proteinExistence type="inferred from homology"/>
<dbReference type="AlphaFoldDB" id="A0A8J8K8W9"/>
<dbReference type="PROSITE" id="PS00455">
    <property type="entry name" value="AMP_BINDING"/>
    <property type="match status" value="1"/>
</dbReference>
<accession>A0A8J8K8W9</accession>
<name>A0A8J8K8W9_9BACI</name>
<dbReference type="Gene3D" id="3.30.300.30">
    <property type="match status" value="1"/>
</dbReference>
<dbReference type="InterPro" id="IPR025110">
    <property type="entry name" value="AMP-bd_C"/>
</dbReference>
<feature type="domain" description="AMP-binding enzyme C-terminal" evidence="4">
    <location>
        <begin position="406"/>
        <end position="481"/>
    </location>
</feature>
<dbReference type="Gene3D" id="3.40.50.12780">
    <property type="entry name" value="N-terminal domain of ligase-like"/>
    <property type="match status" value="1"/>
</dbReference>
<reference evidence="5" key="1">
    <citation type="submission" date="2020-06" db="EMBL/GenBank/DDBJ databases">
        <title>A novel thermopfilic bacterium from Erzurum, Turkey.</title>
        <authorList>
            <person name="Adiguzel A."/>
            <person name="Ay H."/>
            <person name="Baltaci M.O."/>
        </authorList>
    </citation>
    <scope>NUCLEOTIDE SEQUENCE</scope>
    <source>
        <strain evidence="5">P2</strain>
    </source>
</reference>
<protein>
    <submittedName>
        <fullName evidence="5">AMP-binding protein</fullName>
    </submittedName>
</protein>
<keyword evidence="2" id="KW-0436">Ligase</keyword>
<dbReference type="InterPro" id="IPR020845">
    <property type="entry name" value="AMP-binding_CS"/>
</dbReference>
<evidence type="ECO:0000256" key="1">
    <source>
        <dbReference type="ARBA" id="ARBA00006432"/>
    </source>
</evidence>
<organism evidence="5 6">
    <name type="scientific">Calidifontibacillus erzurumensis</name>
    <dbReference type="NCBI Taxonomy" id="2741433"/>
    <lineage>
        <taxon>Bacteria</taxon>
        <taxon>Bacillati</taxon>
        <taxon>Bacillota</taxon>
        <taxon>Bacilli</taxon>
        <taxon>Bacillales</taxon>
        <taxon>Bacillaceae</taxon>
        <taxon>Calidifontibacillus/Schinkia group</taxon>
        <taxon>Calidifontibacillus</taxon>
    </lineage>
</organism>
<dbReference type="RefSeq" id="WP_173731639.1">
    <property type="nucleotide sequence ID" value="NZ_JABTTE010000016.1"/>
</dbReference>
<dbReference type="InterPro" id="IPR000873">
    <property type="entry name" value="AMP-dep_synth/lig_dom"/>
</dbReference>
<evidence type="ECO:0000259" key="3">
    <source>
        <dbReference type="Pfam" id="PF00501"/>
    </source>
</evidence>
<evidence type="ECO:0000313" key="5">
    <source>
        <dbReference type="EMBL" id="NSL52431.1"/>
    </source>
</evidence>
<dbReference type="GO" id="GO:0031956">
    <property type="term" value="F:medium-chain fatty acid-CoA ligase activity"/>
    <property type="evidence" value="ECO:0007669"/>
    <property type="project" value="TreeGrafter"/>
</dbReference>
<dbReference type="InterPro" id="IPR045851">
    <property type="entry name" value="AMP-bd_C_sf"/>
</dbReference>
<dbReference type="Pfam" id="PF13193">
    <property type="entry name" value="AMP-binding_C"/>
    <property type="match status" value="1"/>
</dbReference>
<dbReference type="Proteomes" id="UP000625804">
    <property type="component" value="Unassembled WGS sequence"/>
</dbReference>
<evidence type="ECO:0000256" key="2">
    <source>
        <dbReference type="ARBA" id="ARBA00022598"/>
    </source>
</evidence>
<dbReference type="SUPFAM" id="SSF56801">
    <property type="entry name" value="Acetyl-CoA synthetase-like"/>
    <property type="match status" value="1"/>
</dbReference>
<keyword evidence="6" id="KW-1185">Reference proteome</keyword>